<evidence type="ECO:0000256" key="1">
    <source>
        <dbReference type="SAM" id="MobiDB-lite"/>
    </source>
</evidence>
<feature type="region of interest" description="Disordered" evidence="1">
    <location>
        <begin position="1"/>
        <end position="21"/>
    </location>
</feature>
<gene>
    <name evidence="2" type="ORF">BaRGS_00031867</name>
</gene>
<evidence type="ECO:0000313" key="3">
    <source>
        <dbReference type="Proteomes" id="UP001519460"/>
    </source>
</evidence>
<name>A0ABD0JQ29_9CAEN</name>
<dbReference type="Proteomes" id="UP001519460">
    <property type="component" value="Unassembled WGS sequence"/>
</dbReference>
<organism evidence="2 3">
    <name type="scientific">Batillaria attramentaria</name>
    <dbReference type="NCBI Taxonomy" id="370345"/>
    <lineage>
        <taxon>Eukaryota</taxon>
        <taxon>Metazoa</taxon>
        <taxon>Spiralia</taxon>
        <taxon>Lophotrochozoa</taxon>
        <taxon>Mollusca</taxon>
        <taxon>Gastropoda</taxon>
        <taxon>Caenogastropoda</taxon>
        <taxon>Sorbeoconcha</taxon>
        <taxon>Cerithioidea</taxon>
        <taxon>Batillariidae</taxon>
        <taxon>Batillaria</taxon>
    </lineage>
</organism>
<evidence type="ECO:0000313" key="2">
    <source>
        <dbReference type="EMBL" id="KAK7476864.1"/>
    </source>
</evidence>
<dbReference type="EMBL" id="JACVVK020000363">
    <property type="protein sequence ID" value="KAK7476864.1"/>
    <property type="molecule type" value="Genomic_DNA"/>
</dbReference>
<proteinExistence type="predicted"/>
<comment type="caution">
    <text evidence="2">The sequence shown here is derived from an EMBL/GenBank/DDBJ whole genome shotgun (WGS) entry which is preliminary data.</text>
</comment>
<accession>A0ABD0JQ29</accession>
<keyword evidence="3" id="KW-1185">Reference proteome</keyword>
<reference evidence="2 3" key="1">
    <citation type="journal article" date="2023" name="Sci. Data">
        <title>Genome assembly of the Korean intertidal mud-creeper Batillaria attramentaria.</title>
        <authorList>
            <person name="Patra A.K."/>
            <person name="Ho P.T."/>
            <person name="Jun S."/>
            <person name="Lee S.J."/>
            <person name="Kim Y."/>
            <person name="Won Y.J."/>
        </authorList>
    </citation>
    <scope>NUCLEOTIDE SEQUENCE [LARGE SCALE GENOMIC DNA]</scope>
    <source>
        <strain evidence="2">Wonlab-2016</strain>
    </source>
</reference>
<dbReference type="AlphaFoldDB" id="A0ABD0JQ29"/>
<sequence length="71" mass="7754">MHDQDTRPIRSGSNIVGNAAEKRMGADCKTRLLDVGSEAALRPSLAQQHALYTRSFASVARHIPVNLLRSP</sequence>
<protein>
    <submittedName>
        <fullName evidence="2">Uncharacterized protein</fullName>
    </submittedName>
</protein>